<dbReference type="GO" id="GO:0015562">
    <property type="term" value="F:efflux transmembrane transporter activity"/>
    <property type="evidence" value="ECO:0007669"/>
    <property type="project" value="InterPro"/>
</dbReference>
<evidence type="ECO:0008006" key="11">
    <source>
        <dbReference type="Google" id="ProtNLM"/>
    </source>
</evidence>
<evidence type="ECO:0000256" key="4">
    <source>
        <dbReference type="ARBA" id="ARBA00022452"/>
    </source>
</evidence>
<evidence type="ECO:0000256" key="3">
    <source>
        <dbReference type="ARBA" id="ARBA00022448"/>
    </source>
</evidence>
<evidence type="ECO:0000256" key="5">
    <source>
        <dbReference type="ARBA" id="ARBA00022692"/>
    </source>
</evidence>
<sequence>MKSKLIIGCMLLGALSAKAQVQPITAAEYKEKVLEYSRQIKQSSEERIAMQHAIKAAKTAFFPAVDFSGSYQYRINKYELGMGDGIPGIEMDHNTYSLGATVSQPIYAGGQIYNNYKAAEIQGQIATEAEELTTDNIVYAADMNYWSVAARKGMYAVMTQYVDIVQELANVLTLRFQDGQISKTDLLQVQARLKEAELNKSAAYKDYQIALQNLNVLMGVPPMEPITITDSITMVLPLPMQVGESAALENRPDYLISKLNIEYQKRQINLSKAKYNPTLSVGFQGTWGTPMLNVKGSDNLWTPAVFASLKIPLFRWGARFKEVNSQKAVLRSKEYAMDNTRDQITQEVANAWTSLTENTKQIDVAEEACKIAEENLDLNTFSYNEGKLPIVDVLSAQLSWIQSYSSLIQTWYQQKASLAQYNKAIGIRRMQ</sequence>
<comment type="subcellular location">
    <subcellularLocation>
        <location evidence="1">Cell outer membrane</location>
    </subcellularLocation>
</comment>
<dbReference type="GO" id="GO:1990281">
    <property type="term" value="C:efflux pump complex"/>
    <property type="evidence" value="ECO:0007669"/>
    <property type="project" value="TreeGrafter"/>
</dbReference>
<dbReference type="EMBL" id="AQHV01000021">
    <property type="protein sequence ID" value="KKB48876.1"/>
    <property type="molecule type" value="Genomic_DNA"/>
</dbReference>
<evidence type="ECO:0000256" key="7">
    <source>
        <dbReference type="ARBA" id="ARBA00023237"/>
    </source>
</evidence>
<evidence type="ECO:0000313" key="10">
    <source>
        <dbReference type="Proteomes" id="UP000033047"/>
    </source>
</evidence>
<feature type="chain" id="PRO_5002488868" description="TolC family type I secretion outer membrane protein" evidence="8">
    <location>
        <begin position="20"/>
        <end position="431"/>
    </location>
</feature>
<dbReference type="PANTHER" id="PTHR30026">
    <property type="entry name" value="OUTER MEMBRANE PROTEIN TOLC"/>
    <property type="match status" value="1"/>
</dbReference>
<keyword evidence="6" id="KW-0472">Membrane</keyword>
<keyword evidence="4" id="KW-1134">Transmembrane beta strand</keyword>
<organism evidence="9 10">
    <name type="scientific">Parabacteroides goldsteinii DSM 19448 = WAL 12034</name>
    <dbReference type="NCBI Taxonomy" id="927665"/>
    <lineage>
        <taxon>Bacteria</taxon>
        <taxon>Pseudomonadati</taxon>
        <taxon>Bacteroidota</taxon>
        <taxon>Bacteroidia</taxon>
        <taxon>Bacteroidales</taxon>
        <taxon>Tannerellaceae</taxon>
        <taxon>Parabacteroides</taxon>
    </lineage>
</organism>
<evidence type="ECO:0000256" key="8">
    <source>
        <dbReference type="SAM" id="SignalP"/>
    </source>
</evidence>
<dbReference type="SUPFAM" id="SSF56954">
    <property type="entry name" value="Outer membrane efflux proteins (OEP)"/>
    <property type="match status" value="1"/>
</dbReference>
<dbReference type="PATRIC" id="fig|927665.4.peg.4219"/>
<evidence type="ECO:0000313" key="9">
    <source>
        <dbReference type="EMBL" id="KKB48876.1"/>
    </source>
</evidence>
<keyword evidence="7" id="KW-0998">Cell outer membrane</keyword>
<keyword evidence="3" id="KW-0813">Transport</keyword>
<accession>A0A0F5ITJ3</accession>
<dbReference type="AlphaFoldDB" id="A0A0F5ITJ3"/>
<protein>
    <recommendedName>
        <fullName evidence="11">TolC family type I secretion outer membrane protein</fullName>
    </recommendedName>
</protein>
<dbReference type="HOGENOM" id="CLU_012817_12_0_10"/>
<gene>
    <name evidence="9" type="ORF">HMPREF1535_04105</name>
</gene>
<dbReference type="InterPro" id="IPR051906">
    <property type="entry name" value="TolC-like"/>
</dbReference>
<keyword evidence="5" id="KW-0812">Transmembrane</keyword>
<dbReference type="GO" id="GO:0015288">
    <property type="term" value="F:porin activity"/>
    <property type="evidence" value="ECO:0007669"/>
    <property type="project" value="TreeGrafter"/>
</dbReference>
<dbReference type="GO" id="GO:0009279">
    <property type="term" value="C:cell outer membrane"/>
    <property type="evidence" value="ECO:0007669"/>
    <property type="project" value="UniProtKB-SubCell"/>
</dbReference>
<comment type="similarity">
    <text evidence="2">Belongs to the outer membrane factor (OMF) (TC 1.B.17) family.</text>
</comment>
<dbReference type="InterPro" id="IPR003423">
    <property type="entry name" value="OMP_efflux"/>
</dbReference>
<proteinExistence type="inferred from homology"/>
<feature type="signal peptide" evidence="8">
    <location>
        <begin position="1"/>
        <end position="19"/>
    </location>
</feature>
<dbReference type="Proteomes" id="UP000033047">
    <property type="component" value="Unassembled WGS sequence"/>
</dbReference>
<reference evidence="9 10" key="1">
    <citation type="submission" date="2013-04" db="EMBL/GenBank/DDBJ databases">
        <title>The Genome Sequence of Parabacteroides goldsteinii DSM 19448.</title>
        <authorList>
            <consortium name="The Broad Institute Genomics Platform"/>
            <person name="Earl A."/>
            <person name="Ward D."/>
            <person name="Feldgarden M."/>
            <person name="Gevers D."/>
            <person name="Martens E."/>
            <person name="Sakamoto M."/>
            <person name="Benno Y."/>
            <person name="Song Y."/>
            <person name="Liu C."/>
            <person name="Lee J."/>
            <person name="Bolanos M."/>
            <person name="Vaisanen M.L."/>
            <person name="Finegold S.M."/>
            <person name="Walker B."/>
            <person name="Young S."/>
            <person name="Zeng Q."/>
            <person name="Gargeya S."/>
            <person name="Fitzgerald M."/>
            <person name="Haas B."/>
            <person name="Abouelleil A."/>
            <person name="Allen A.W."/>
            <person name="Alvarado L."/>
            <person name="Arachchi H.M."/>
            <person name="Berlin A.M."/>
            <person name="Chapman S.B."/>
            <person name="Gainer-Dewar J."/>
            <person name="Goldberg J."/>
            <person name="Griggs A."/>
            <person name="Gujja S."/>
            <person name="Hansen M."/>
            <person name="Howarth C."/>
            <person name="Imamovic A."/>
            <person name="Ireland A."/>
            <person name="Larimer J."/>
            <person name="McCowan C."/>
            <person name="Murphy C."/>
            <person name="Pearson M."/>
            <person name="Poon T.W."/>
            <person name="Priest M."/>
            <person name="Roberts A."/>
            <person name="Saif S."/>
            <person name="Shea T."/>
            <person name="Sisk P."/>
            <person name="Sykes S."/>
            <person name="Wortman J."/>
            <person name="Nusbaum C."/>
            <person name="Birren B."/>
        </authorList>
    </citation>
    <scope>NUCLEOTIDE SEQUENCE [LARGE SCALE GENOMIC DNA]</scope>
    <source>
        <strain evidence="9 10">DSM 19448</strain>
    </source>
</reference>
<evidence type="ECO:0000256" key="2">
    <source>
        <dbReference type="ARBA" id="ARBA00007613"/>
    </source>
</evidence>
<name>A0A0F5ITJ3_9BACT</name>
<dbReference type="RefSeq" id="WP_007656176.1">
    <property type="nucleotide sequence ID" value="NZ_KQ033913.1"/>
</dbReference>
<dbReference type="Pfam" id="PF02321">
    <property type="entry name" value="OEP"/>
    <property type="match status" value="2"/>
</dbReference>
<dbReference type="Gene3D" id="1.20.1600.10">
    <property type="entry name" value="Outer membrane efflux proteins (OEP)"/>
    <property type="match status" value="1"/>
</dbReference>
<evidence type="ECO:0000256" key="1">
    <source>
        <dbReference type="ARBA" id="ARBA00004442"/>
    </source>
</evidence>
<comment type="caution">
    <text evidence="9">The sequence shown here is derived from an EMBL/GenBank/DDBJ whole genome shotgun (WGS) entry which is preliminary data.</text>
</comment>
<dbReference type="PANTHER" id="PTHR30026:SF20">
    <property type="entry name" value="OUTER MEMBRANE PROTEIN TOLC"/>
    <property type="match status" value="1"/>
</dbReference>
<dbReference type="STRING" id="927665.HMPREF1535_04105"/>
<keyword evidence="8" id="KW-0732">Signal</keyword>
<evidence type="ECO:0000256" key="6">
    <source>
        <dbReference type="ARBA" id="ARBA00023136"/>
    </source>
</evidence>